<proteinExistence type="predicted"/>
<dbReference type="Proteomes" id="UP000285530">
    <property type="component" value="Unassembled WGS sequence"/>
</dbReference>
<dbReference type="EMBL" id="QZEV01000033">
    <property type="protein sequence ID" value="RJL05007.1"/>
    <property type="molecule type" value="Genomic_DNA"/>
</dbReference>
<reference evidence="1 2" key="1">
    <citation type="submission" date="2018-09" db="EMBL/GenBank/DDBJ databases">
        <title>Paracoccus onubensis nov. sp. a moderate halophilic bacterium isolated from Gruta de las Maravillas (Aracena, Spain).</title>
        <authorList>
            <person name="Jurado V."/>
            <person name="Gutierrez-Patricio S."/>
            <person name="Gonzalez-Pimentel J.L."/>
            <person name="Laiz L."/>
            <person name="Saiz-Jimenez C."/>
        </authorList>
    </citation>
    <scope>NUCLEOTIDE SEQUENCE [LARGE SCALE GENOMIC DNA]</scope>
    <source>
        <strain evidence="1 2">DSM 19484</strain>
    </source>
</reference>
<accession>A0A418ZX02</accession>
<gene>
    <name evidence="1" type="ORF">D3P06_08500</name>
</gene>
<dbReference type="AlphaFoldDB" id="A0A418ZX02"/>
<dbReference type="RefSeq" id="WP_119886161.1">
    <property type="nucleotide sequence ID" value="NZ_CP067171.1"/>
</dbReference>
<name>A0A418ZX02_9RHOB</name>
<sequence>MRRGHSSIDQAHFLVYSNGVDPFAANADDYCASALKVGFDSATHVTEEALRATPFWEENRFILEQPRGAGYWLWKPWIVLQKLRECGPNDIVIYNDAGRYGRGSFRQFPAFPHGAVELCARTPKRFIHGFISNWQIQGHYTKRDAFILMDADTDEQRLAAQVCTGPLLFMPSDDSFAFLEQWLDYCRDPRILTDQPDELGRPFPVFRDHRHDQSVGSILAHKTKAHYFDFSEGGAFQASEDVRQRNRHVPRLHTHVGYVSLIAARAMPDDFLMRDDPDMAELSHLLRNLSPDQPLPVHPDKVPQAVLEAELDELLLDPRPTLCRDHMMVALTDNRIANSRLHVLGKYPDDAVTFWEIACQAFRDRAAAAHADGTPPTWADAPRMAVMALRDAESRMPDLRRRVMAGYVWTLLDDDARAIFKSAHKNIRTPRGMEAMERFVALLDEGDAIPLAVELAGDDRPLSEDVSRRLRDWMLRDGQPAG</sequence>
<keyword evidence="2" id="KW-1185">Reference proteome</keyword>
<protein>
    <submittedName>
        <fullName evidence="1">Uncharacterized protein</fullName>
    </submittedName>
</protein>
<evidence type="ECO:0000313" key="2">
    <source>
        <dbReference type="Proteomes" id="UP000285530"/>
    </source>
</evidence>
<evidence type="ECO:0000313" key="1">
    <source>
        <dbReference type="EMBL" id="RJL05007.1"/>
    </source>
</evidence>
<comment type="caution">
    <text evidence="1">The sequence shown here is derived from an EMBL/GenBank/DDBJ whole genome shotgun (WGS) entry which is preliminary data.</text>
</comment>
<dbReference type="OrthoDB" id="9804725at2"/>
<organism evidence="1 2">
    <name type="scientific">Paracoccus aestuarii</name>
    <dbReference type="NCBI Taxonomy" id="453842"/>
    <lineage>
        <taxon>Bacteria</taxon>
        <taxon>Pseudomonadati</taxon>
        <taxon>Pseudomonadota</taxon>
        <taxon>Alphaproteobacteria</taxon>
        <taxon>Rhodobacterales</taxon>
        <taxon>Paracoccaceae</taxon>
        <taxon>Paracoccus</taxon>
    </lineage>
</organism>